<reference evidence="3" key="1">
    <citation type="journal article" date="2014" name="Front. Microbiol.">
        <title>High frequency of phylogenetically diverse reductive dehalogenase-homologous genes in deep subseafloor sedimentary metagenomes.</title>
        <authorList>
            <person name="Kawai M."/>
            <person name="Futagami T."/>
            <person name="Toyoda A."/>
            <person name="Takaki Y."/>
            <person name="Nishi S."/>
            <person name="Hori S."/>
            <person name="Arai W."/>
            <person name="Tsubouchi T."/>
            <person name="Morono Y."/>
            <person name="Uchiyama I."/>
            <person name="Ito T."/>
            <person name="Fujiyama A."/>
            <person name="Inagaki F."/>
            <person name="Takami H."/>
        </authorList>
    </citation>
    <scope>NUCLEOTIDE SEQUENCE</scope>
    <source>
        <strain evidence="3">Expedition CK06-06</strain>
    </source>
</reference>
<evidence type="ECO:0008006" key="4">
    <source>
        <dbReference type="Google" id="ProtNLM"/>
    </source>
</evidence>
<dbReference type="AlphaFoldDB" id="X0S497"/>
<sequence>HGNEVIGKPKDEADARRILTTRFAGRNDVITGVAVLYPPDRRRIITRVVTTIMMRAMTEAELESYMASGVWEGKAGAYALQEGGDKFVLSMDGSESNVVGLPMETLEKIFIRITNHED</sequence>
<organism evidence="3">
    <name type="scientific">marine sediment metagenome</name>
    <dbReference type="NCBI Taxonomy" id="412755"/>
    <lineage>
        <taxon>unclassified sequences</taxon>
        <taxon>metagenomes</taxon>
        <taxon>ecological metagenomes</taxon>
    </lineage>
</organism>
<evidence type="ECO:0000313" key="3">
    <source>
        <dbReference type="EMBL" id="GAF70046.1"/>
    </source>
</evidence>
<dbReference type="InterPro" id="IPR029001">
    <property type="entry name" value="ITPase-like_fam"/>
</dbReference>
<feature type="non-terminal residue" evidence="3">
    <location>
        <position position="1"/>
    </location>
</feature>
<gene>
    <name evidence="3" type="ORF">S01H1_07604</name>
</gene>
<protein>
    <recommendedName>
        <fullName evidence="4">Maf-like protein</fullName>
    </recommendedName>
</protein>
<comment type="caution">
    <text evidence="3">The sequence shown here is derived from an EMBL/GenBank/DDBJ whole genome shotgun (WGS) entry which is preliminary data.</text>
</comment>
<dbReference type="GO" id="GO:0047429">
    <property type="term" value="F:nucleoside triphosphate diphosphatase activity"/>
    <property type="evidence" value="ECO:0007669"/>
    <property type="project" value="InterPro"/>
</dbReference>
<evidence type="ECO:0000256" key="1">
    <source>
        <dbReference type="ARBA" id="ARBA00001968"/>
    </source>
</evidence>
<keyword evidence="2" id="KW-0378">Hydrolase</keyword>
<name>X0S497_9ZZZZ</name>
<dbReference type="EMBL" id="BARS01003912">
    <property type="protein sequence ID" value="GAF70046.1"/>
    <property type="molecule type" value="Genomic_DNA"/>
</dbReference>
<comment type="cofactor">
    <cofactor evidence="1">
        <name>a divalent metal cation</name>
        <dbReference type="ChEBI" id="CHEBI:60240"/>
    </cofactor>
</comment>
<dbReference type="SUPFAM" id="SSF52972">
    <property type="entry name" value="ITPase-like"/>
    <property type="match status" value="1"/>
</dbReference>
<evidence type="ECO:0000256" key="2">
    <source>
        <dbReference type="ARBA" id="ARBA00022801"/>
    </source>
</evidence>
<proteinExistence type="predicted"/>
<dbReference type="InterPro" id="IPR003697">
    <property type="entry name" value="Maf-like"/>
</dbReference>
<dbReference type="Gene3D" id="3.90.950.10">
    <property type="match status" value="1"/>
</dbReference>
<dbReference type="Pfam" id="PF02545">
    <property type="entry name" value="Maf"/>
    <property type="match status" value="1"/>
</dbReference>
<dbReference type="PANTHER" id="PTHR43213">
    <property type="entry name" value="BIFUNCTIONAL DTTP/UTP PYROPHOSPHATASE/METHYLTRANSFERASE PROTEIN-RELATED"/>
    <property type="match status" value="1"/>
</dbReference>
<dbReference type="PANTHER" id="PTHR43213:SF5">
    <property type="entry name" value="BIFUNCTIONAL DTTP_UTP PYROPHOSPHATASE_METHYLTRANSFERASE PROTEIN-RELATED"/>
    <property type="match status" value="1"/>
</dbReference>
<accession>X0S497</accession>